<dbReference type="Gene3D" id="3.30.70.100">
    <property type="match status" value="1"/>
</dbReference>
<comment type="caution">
    <text evidence="2">The sequence shown here is derived from an EMBL/GenBank/DDBJ whole genome shotgun (WGS) entry which is preliminary data.</text>
</comment>
<keyword evidence="2" id="KW-0560">Oxidoreductase</keyword>
<keyword evidence="2" id="KW-0503">Monooxygenase</keyword>
<accession>A0A495D4P4</accession>
<dbReference type="SUPFAM" id="SSF54909">
    <property type="entry name" value="Dimeric alpha+beta barrel"/>
    <property type="match status" value="1"/>
</dbReference>
<feature type="domain" description="ABM" evidence="1">
    <location>
        <begin position="5"/>
        <end position="59"/>
    </location>
</feature>
<name>A0A495D4P4_9PROT</name>
<dbReference type="InterPro" id="IPR007138">
    <property type="entry name" value="ABM_dom"/>
</dbReference>
<dbReference type="Proteomes" id="UP000273675">
    <property type="component" value="Unassembled WGS sequence"/>
</dbReference>
<dbReference type="RefSeq" id="WP_121211550.1">
    <property type="nucleotide sequence ID" value="NZ_RBIM01000005.1"/>
</dbReference>
<dbReference type="EMBL" id="RBIM01000005">
    <property type="protein sequence ID" value="RKQ95990.1"/>
    <property type="molecule type" value="Genomic_DNA"/>
</dbReference>
<evidence type="ECO:0000259" key="1">
    <source>
        <dbReference type="Pfam" id="PF03992"/>
    </source>
</evidence>
<dbReference type="AlphaFoldDB" id="A0A495D4P4"/>
<reference evidence="2 3" key="1">
    <citation type="submission" date="2018-10" db="EMBL/GenBank/DDBJ databases">
        <title>Genomic Encyclopedia of Type Strains, Phase IV (KMG-IV): sequencing the most valuable type-strain genomes for metagenomic binning, comparative biology and taxonomic classification.</title>
        <authorList>
            <person name="Goeker M."/>
        </authorList>
    </citation>
    <scope>NUCLEOTIDE SEQUENCE [LARGE SCALE GENOMIC DNA]</scope>
    <source>
        <strain evidence="2 3">DSM 4734</strain>
    </source>
</reference>
<protein>
    <submittedName>
        <fullName evidence="2">Antibiotic biosynthesis monooxygenase</fullName>
    </submittedName>
</protein>
<proteinExistence type="predicted"/>
<dbReference type="OrthoDB" id="6105906at2"/>
<dbReference type="Pfam" id="PF03992">
    <property type="entry name" value="ABM"/>
    <property type="match status" value="1"/>
</dbReference>
<evidence type="ECO:0000313" key="3">
    <source>
        <dbReference type="Proteomes" id="UP000273675"/>
    </source>
</evidence>
<dbReference type="GO" id="GO:0004497">
    <property type="term" value="F:monooxygenase activity"/>
    <property type="evidence" value="ECO:0007669"/>
    <property type="project" value="UniProtKB-KW"/>
</dbReference>
<gene>
    <name evidence="2" type="ORF">C7435_2239</name>
</gene>
<dbReference type="InterPro" id="IPR011008">
    <property type="entry name" value="Dimeric_a/b-barrel"/>
</dbReference>
<organism evidence="2 3">
    <name type="scientific">Maricaulis maris</name>
    <dbReference type="NCBI Taxonomy" id="74318"/>
    <lineage>
        <taxon>Bacteria</taxon>
        <taxon>Pseudomonadati</taxon>
        <taxon>Pseudomonadota</taxon>
        <taxon>Alphaproteobacteria</taxon>
        <taxon>Maricaulales</taxon>
        <taxon>Maricaulaceae</taxon>
        <taxon>Maricaulis</taxon>
    </lineage>
</organism>
<evidence type="ECO:0000313" key="2">
    <source>
        <dbReference type="EMBL" id="RKQ95990.1"/>
    </source>
</evidence>
<sequence>MTAAVLYRWKLKPGRAAEFETAWAEGTRRIHQACGSYGAVLHRDENGLYWSYAAWPDEAVRKACFAEHDWFSQDCFKTMQA</sequence>